<dbReference type="InParanoid" id="A0A1S4F3V0"/>
<dbReference type="GO" id="GO:0016020">
    <property type="term" value="C:membrane"/>
    <property type="evidence" value="ECO:0007669"/>
    <property type="project" value="UniProtKB-SubCell"/>
</dbReference>
<dbReference type="EC" id="2.4.1.17" evidence="5"/>
<keyword evidence="7" id="KW-1185">Reference proteome</keyword>
<dbReference type="GO" id="GO:0015020">
    <property type="term" value="F:glucuronosyltransferase activity"/>
    <property type="evidence" value="ECO:0007669"/>
    <property type="project" value="UniProtKB-EC"/>
</dbReference>
<accession>A0A1S4F3V0</accession>
<feature type="chain" id="PRO_5036529607" description="UDP-glucuronosyltransferase" evidence="5">
    <location>
        <begin position="34"/>
        <end position="527"/>
    </location>
</feature>
<reference evidence="6 7" key="1">
    <citation type="submission" date="2017-06" db="EMBL/GenBank/DDBJ databases">
        <title>Aedes aegypti genome working group (AGWG) sequencing and assembly.</title>
        <authorList>
            <consortium name="Aedes aegypti Genome Working Group (AGWG)"/>
            <person name="Matthews B.J."/>
        </authorList>
    </citation>
    <scope>NUCLEOTIDE SEQUENCE [LARGE SCALE GENOMIC DNA]</scope>
    <source>
        <strain evidence="6 7">LVP_AGWG</strain>
    </source>
</reference>
<sequence>MASGTRPLISKLLLVAAIITFSCNSLFVGETEAANILGILPTWAKSHYIIGAEYLRVLALAGHNVTVVTPFRLGDAPPNYHEIVMDGILDASAGLEKNYFKYKDGSFLMILSMLYNDLADTTCRFVLKHPKVVTLMKSDQQFDVVIVETFMTESIYGLAQHFNAPLVVFSTLGSNLWTNGLVGAPSPYSHMAHLMLGFTDHMNFYERMINTVVGVGEQVYYELVYLPRQKRFYDEAFSHASMSFDQQLKNTSLVLLNQHFALSSPRSYPPNMVEVGGIHIRDVRPLPEDLQQYLDEAPDGVIYFCMGSHIQSKHFPSDKRDAFLKVFSQLKQRVLWKFEDTSIPDIPSNVLIRSWMPQNDILAHRNVKLFITHGGLLGTTEALYHGKPIVGIPIFGDQLMNVQKAVRSGYGLKLDYELINEASVREVIETVLMNESFTERAREISGWYHDKPMTAAETAIFWTEYVIRHRGAAQLRSPAVELKSWQYYLLDVGAVLVGLCLFVFAMIYKCLGAVRVILDKVNKYKRD</sequence>
<proteinExistence type="inferred from homology"/>
<evidence type="ECO:0000256" key="2">
    <source>
        <dbReference type="ARBA" id="ARBA00022676"/>
    </source>
</evidence>
<organism evidence="6 7">
    <name type="scientific">Aedes aegypti</name>
    <name type="common">Yellowfever mosquito</name>
    <name type="synonym">Culex aegypti</name>
    <dbReference type="NCBI Taxonomy" id="7159"/>
    <lineage>
        <taxon>Eukaryota</taxon>
        <taxon>Metazoa</taxon>
        <taxon>Ecdysozoa</taxon>
        <taxon>Arthropoda</taxon>
        <taxon>Hexapoda</taxon>
        <taxon>Insecta</taxon>
        <taxon>Pterygota</taxon>
        <taxon>Neoptera</taxon>
        <taxon>Endopterygota</taxon>
        <taxon>Diptera</taxon>
        <taxon>Nematocera</taxon>
        <taxon>Culicoidea</taxon>
        <taxon>Culicidae</taxon>
        <taxon>Culicinae</taxon>
        <taxon>Aedini</taxon>
        <taxon>Aedes</taxon>
        <taxon>Stegomyia</taxon>
    </lineage>
</organism>
<dbReference type="CDD" id="cd03784">
    <property type="entry name" value="GT1_Gtf-like"/>
    <property type="match status" value="1"/>
</dbReference>
<evidence type="ECO:0000256" key="1">
    <source>
        <dbReference type="ARBA" id="ARBA00009995"/>
    </source>
</evidence>
<dbReference type="AlphaFoldDB" id="A0A1S4F3V0"/>
<dbReference type="Gene3D" id="3.40.50.2000">
    <property type="entry name" value="Glycogen Phosphorylase B"/>
    <property type="match status" value="1"/>
</dbReference>
<protein>
    <recommendedName>
        <fullName evidence="5">UDP-glucuronosyltransferase</fullName>
        <ecNumber evidence="5">2.4.1.17</ecNumber>
    </recommendedName>
</protein>
<evidence type="ECO:0000256" key="4">
    <source>
        <dbReference type="RuleBase" id="RU003718"/>
    </source>
</evidence>
<dbReference type="InterPro" id="IPR050271">
    <property type="entry name" value="UDP-glycosyltransferase"/>
</dbReference>
<comment type="catalytic activity">
    <reaction evidence="5">
        <text>glucuronate acceptor + UDP-alpha-D-glucuronate = acceptor beta-D-glucuronoside + UDP + H(+)</text>
        <dbReference type="Rhea" id="RHEA:21032"/>
        <dbReference type="ChEBI" id="CHEBI:15378"/>
        <dbReference type="ChEBI" id="CHEBI:58052"/>
        <dbReference type="ChEBI" id="CHEBI:58223"/>
        <dbReference type="ChEBI" id="CHEBI:132367"/>
        <dbReference type="ChEBI" id="CHEBI:132368"/>
        <dbReference type="EC" id="2.4.1.17"/>
    </reaction>
</comment>
<reference evidence="6" key="2">
    <citation type="submission" date="2020-05" db="UniProtKB">
        <authorList>
            <consortium name="EnsemblMetazoa"/>
        </authorList>
    </citation>
    <scope>IDENTIFICATION</scope>
    <source>
        <strain evidence="6">LVP_AGWG</strain>
    </source>
</reference>
<dbReference type="InterPro" id="IPR002213">
    <property type="entry name" value="UDP_glucos_trans"/>
</dbReference>
<keyword evidence="5" id="KW-0812">Transmembrane</keyword>
<dbReference type="EnsemblMetazoa" id="AAEL003098-RA">
    <property type="protein sequence ID" value="AAEL003098-PA"/>
    <property type="gene ID" value="AAEL003098"/>
</dbReference>
<gene>
    <name evidence="6" type="primary">5577068</name>
</gene>
<dbReference type="SUPFAM" id="SSF53756">
    <property type="entry name" value="UDP-Glycosyltransferase/glycogen phosphorylase"/>
    <property type="match status" value="1"/>
</dbReference>
<name>A0A1S4F3V0_AEDAE</name>
<comment type="subcellular location">
    <subcellularLocation>
        <location evidence="5">Membrane</location>
        <topology evidence="5">Single-pass membrane protein</topology>
    </subcellularLocation>
</comment>
<evidence type="ECO:0000313" key="6">
    <source>
        <dbReference type="EnsemblMetazoa" id="AAEL003098-PA"/>
    </source>
</evidence>
<dbReference type="SMR" id="A0A1S4F3V0"/>
<keyword evidence="2 4" id="KW-0328">Glycosyltransferase</keyword>
<dbReference type="FunFam" id="3.40.50.2000:FF:000050">
    <property type="entry name" value="UDP-glucuronosyltransferase"/>
    <property type="match status" value="1"/>
</dbReference>
<keyword evidence="3 4" id="KW-0808">Transferase</keyword>
<evidence type="ECO:0000313" key="7">
    <source>
        <dbReference type="Proteomes" id="UP000008820"/>
    </source>
</evidence>
<evidence type="ECO:0000256" key="3">
    <source>
        <dbReference type="ARBA" id="ARBA00022679"/>
    </source>
</evidence>
<keyword evidence="5" id="KW-1133">Transmembrane helix</keyword>
<dbReference type="VEuPathDB" id="VectorBase:AAEL003098"/>
<dbReference type="PANTHER" id="PTHR48043">
    <property type="entry name" value="EG:EG0003.4 PROTEIN-RELATED"/>
    <property type="match status" value="1"/>
</dbReference>
<keyword evidence="5" id="KW-0732">Signal</keyword>
<dbReference type="Pfam" id="PF00201">
    <property type="entry name" value="UDPGT"/>
    <property type="match status" value="1"/>
</dbReference>
<comment type="similarity">
    <text evidence="1 4">Belongs to the UDP-glycosyltransferase family.</text>
</comment>
<dbReference type="PROSITE" id="PS00375">
    <property type="entry name" value="UDPGT"/>
    <property type="match status" value="1"/>
</dbReference>
<dbReference type="Proteomes" id="UP000008820">
    <property type="component" value="Chromosome 2"/>
</dbReference>
<dbReference type="PANTHER" id="PTHR48043:SF159">
    <property type="entry name" value="EG:EG0003.4 PROTEIN-RELATED"/>
    <property type="match status" value="1"/>
</dbReference>
<feature type="signal peptide" evidence="5">
    <location>
        <begin position="1"/>
        <end position="33"/>
    </location>
</feature>
<evidence type="ECO:0000256" key="5">
    <source>
        <dbReference type="RuleBase" id="RU362059"/>
    </source>
</evidence>
<dbReference type="InterPro" id="IPR035595">
    <property type="entry name" value="UDP_glycos_trans_CS"/>
</dbReference>
<feature type="transmembrane region" description="Helical" evidence="5">
    <location>
        <begin position="485"/>
        <end position="508"/>
    </location>
</feature>
<keyword evidence="5" id="KW-0472">Membrane</keyword>
<dbReference type="PROSITE" id="PS51257">
    <property type="entry name" value="PROKAR_LIPOPROTEIN"/>
    <property type="match status" value="1"/>
</dbReference>
<dbReference type="OrthoDB" id="5835829at2759"/>